<dbReference type="Proteomes" id="UP000324575">
    <property type="component" value="Unassembled WGS sequence"/>
</dbReference>
<accession>A0A5M8P682</accession>
<protein>
    <recommendedName>
        <fullName evidence="3">CopG family transcriptional regulator</fullName>
    </recommendedName>
</protein>
<reference evidence="1 2" key="1">
    <citation type="submission" date="2019-03" db="EMBL/GenBank/DDBJ databases">
        <title>Single cell metagenomics reveals metabolic interactions within the superorganism composed of flagellate Streblomastix strix and complex community of Bacteroidetes bacteria on its surface.</title>
        <authorList>
            <person name="Treitli S.C."/>
            <person name="Kolisko M."/>
            <person name="Husnik F."/>
            <person name="Keeling P."/>
            <person name="Hampl V."/>
        </authorList>
    </citation>
    <scope>NUCLEOTIDE SEQUENCE [LARGE SCALE GENOMIC DNA]</scope>
    <source>
        <strain evidence="1">St1</strain>
    </source>
</reference>
<evidence type="ECO:0000313" key="2">
    <source>
        <dbReference type="Proteomes" id="UP000324575"/>
    </source>
</evidence>
<proteinExistence type="predicted"/>
<evidence type="ECO:0008006" key="3">
    <source>
        <dbReference type="Google" id="ProtNLM"/>
    </source>
</evidence>
<dbReference type="EMBL" id="SNRX01000001">
    <property type="protein sequence ID" value="KAA6303720.1"/>
    <property type="molecule type" value="Genomic_DNA"/>
</dbReference>
<evidence type="ECO:0000313" key="1">
    <source>
        <dbReference type="EMBL" id="KAA6303720.1"/>
    </source>
</evidence>
<sequence length="83" mass="9629">MITQTVQKKRKNIDLPLDAFRSLSIKAAAEGKNLKVFIESLLILEAKAMSDEELYRYFNETKLEGNVYLNDTEQKDFETWLGI</sequence>
<gene>
    <name evidence="1" type="ORF">EZS26_000271</name>
</gene>
<organism evidence="1 2">
    <name type="scientific">Candidatus Ordinivivax streblomastigis</name>
    <dbReference type="NCBI Taxonomy" id="2540710"/>
    <lineage>
        <taxon>Bacteria</taxon>
        <taxon>Pseudomonadati</taxon>
        <taxon>Bacteroidota</taxon>
        <taxon>Bacteroidia</taxon>
        <taxon>Bacteroidales</taxon>
        <taxon>Candidatus Ordinivivax</taxon>
    </lineage>
</organism>
<comment type="caution">
    <text evidence="1">The sequence shown here is derived from an EMBL/GenBank/DDBJ whole genome shotgun (WGS) entry which is preliminary data.</text>
</comment>
<dbReference type="AlphaFoldDB" id="A0A5M8P682"/>
<name>A0A5M8P682_9BACT</name>